<keyword evidence="1" id="KW-1133">Transmembrane helix</keyword>
<organism evidence="2 3">
    <name type="scientific">Streptomyces bangladeshensis</name>
    <dbReference type="NCBI Taxonomy" id="295352"/>
    <lineage>
        <taxon>Bacteria</taxon>
        <taxon>Bacillati</taxon>
        <taxon>Actinomycetota</taxon>
        <taxon>Actinomycetes</taxon>
        <taxon>Kitasatosporales</taxon>
        <taxon>Streptomycetaceae</taxon>
        <taxon>Streptomyces</taxon>
    </lineage>
</organism>
<feature type="transmembrane region" description="Helical" evidence="1">
    <location>
        <begin position="76"/>
        <end position="97"/>
    </location>
</feature>
<feature type="transmembrane region" description="Helical" evidence="1">
    <location>
        <begin position="109"/>
        <end position="130"/>
    </location>
</feature>
<keyword evidence="1" id="KW-0472">Membrane</keyword>
<proteinExistence type="predicted"/>
<dbReference type="RefSeq" id="WP_346163011.1">
    <property type="nucleotide sequence ID" value="NZ_BAAAOQ010000010.1"/>
</dbReference>
<comment type="caution">
    <text evidence="2">The sequence shown here is derived from an EMBL/GenBank/DDBJ whole genome shotgun (WGS) entry which is preliminary data.</text>
</comment>
<reference evidence="2 3" key="1">
    <citation type="journal article" date="2019" name="Int. J. Syst. Evol. Microbiol.">
        <title>The Global Catalogue of Microorganisms (GCM) 10K type strain sequencing project: providing services to taxonomists for standard genome sequencing and annotation.</title>
        <authorList>
            <consortium name="The Broad Institute Genomics Platform"/>
            <consortium name="The Broad Institute Genome Sequencing Center for Infectious Disease"/>
            <person name="Wu L."/>
            <person name="Ma J."/>
        </authorList>
    </citation>
    <scope>NUCLEOTIDE SEQUENCE [LARGE SCALE GENOMIC DNA]</scope>
    <source>
        <strain evidence="2 3">JCM 14924</strain>
    </source>
</reference>
<keyword evidence="3" id="KW-1185">Reference proteome</keyword>
<protein>
    <submittedName>
        <fullName evidence="2">Uncharacterized protein</fullName>
    </submittedName>
</protein>
<feature type="transmembrane region" description="Helical" evidence="1">
    <location>
        <begin position="48"/>
        <end position="64"/>
    </location>
</feature>
<sequence length="154" mass="16229">MTVTWRGALSYALAVTMVSWLTGAAVDLVWQAAAGSPRAWASTWVQNPWNAAFVGTAVLTLTLTRRLTAPLPVWRVPLIDGSAYLAVLLVCAGLSSWAAGDEAPADSAFVSAIVALFTLQLPSAWLLSVWRARHLETVLTAAGTPSAPARTAGR</sequence>
<evidence type="ECO:0000256" key="1">
    <source>
        <dbReference type="SAM" id="Phobius"/>
    </source>
</evidence>
<dbReference type="Proteomes" id="UP001501391">
    <property type="component" value="Unassembled WGS sequence"/>
</dbReference>
<keyword evidence="1" id="KW-0812">Transmembrane</keyword>
<dbReference type="EMBL" id="BAAAOQ010000010">
    <property type="protein sequence ID" value="GAA2197194.1"/>
    <property type="molecule type" value="Genomic_DNA"/>
</dbReference>
<name>A0ABN3BJV7_9ACTN</name>
<evidence type="ECO:0000313" key="2">
    <source>
        <dbReference type="EMBL" id="GAA2197194.1"/>
    </source>
</evidence>
<gene>
    <name evidence="2" type="ORF">GCM10009787_34600</name>
</gene>
<accession>A0ABN3BJV7</accession>
<evidence type="ECO:0000313" key="3">
    <source>
        <dbReference type="Proteomes" id="UP001501391"/>
    </source>
</evidence>